<comment type="caution">
    <text evidence="6">The sequence shown here is derived from an EMBL/GenBank/DDBJ whole genome shotgun (WGS) entry which is preliminary data.</text>
</comment>
<dbReference type="InterPro" id="IPR013154">
    <property type="entry name" value="ADH-like_N"/>
</dbReference>
<dbReference type="PANTHER" id="PTHR42813">
    <property type="entry name" value="ZINC-TYPE ALCOHOL DEHYDROGENASE-LIKE"/>
    <property type="match status" value="1"/>
</dbReference>
<dbReference type="InterPro" id="IPR002328">
    <property type="entry name" value="ADH_Zn_CS"/>
</dbReference>
<organism evidence="6 7">
    <name type="scientific">Papiliotrema laurentii</name>
    <name type="common">Cryptococcus laurentii</name>
    <dbReference type="NCBI Taxonomy" id="5418"/>
    <lineage>
        <taxon>Eukaryota</taxon>
        <taxon>Fungi</taxon>
        <taxon>Dikarya</taxon>
        <taxon>Basidiomycota</taxon>
        <taxon>Agaricomycotina</taxon>
        <taxon>Tremellomycetes</taxon>
        <taxon>Tremellales</taxon>
        <taxon>Rhynchogastremaceae</taxon>
        <taxon>Papiliotrema</taxon>
    </lineage>
</organism>
<dbReference type="InterPro" id="IPR011032">
    <property type="entry name" value="GroES-like_sf"/>
</dbReference>
<dbReference type="Pfam" id="PF08240">
    <property type="entry name" value="ADH_N"/>
    <property type="match status" value="1"/>
</dbReference>
<dbReference type="GO" id="GO:0016491">
    <property type="term" value="F:oxidoreductase activity"/>
    <property type="evidence" value="ECO:0007669"/>
    <property type="project" value="UniProtKB-KW"/>
</dbReference>
<dbReference type="Proteomes" id="UP001182556">
    <property type="component" value="Unassembled WGS sequence"/>
</dbReference>
<accession>A0AAD9CUR0</accession>
<evidence type="ECO:0000313" key="7">
    <source>
        <dbReference type="Proteomes" id="UP001182556"/>
    </source>
</evidence>
<dbReference type="GO" id="GO:0008270">
    <property type="term" value="F:zinc ion binding"/>
    <property type="evidence" value="ECO:0007669"/>
    <property type="project" value="InterPro"/>
</dbReference>
<evidence type="ECO:0000313" key="6">
    <source>
        <dbReference type="EMBL" id="KAK1920748.1"/>
    </source>
</evidence>
<reference evidence="6" key="1">
    <citation type="submission" date="2023-02" db="EMBL/GenBank/DDBJ databases">
        <title>Identification and recombinant expression of a fungal hydrolase from Papiliotrema laurentii that hydrolyzes apple cutin and clears colloidal polyester polyurethane.</title>
        <authorList>
            <consortium name="DOE Joint Genome Institute"/>
            <person name="Roman V.A."/>
            <person name="Bojanowski C."/>
            <person name="Crable B.R."/>
            <person name="Wagner D.N."/>
            <person name="Hung C.S."/>
            <person name="Nadeau L.J."/>
            <person name="Schratz L."/>
            <person name="Haridas S."/>
            <person name="Pangilinan J."/>
            <person name="Lipzen A."/>
            <person name="Na H."/>
            <person name="Yan M."/>
            <person name="Ng V."/>
            <person name="Grigoriev I.V."/>
            <person name="Spatafora J.W."/>
            <person name="Barlow D."/>
            <person name="Biffinger J."/>
            <person name="Kelley-Loughnane N."/>
            <person name="Varaljay V.A."/>
            <person name="Crookes-Goodson W.J."/>
        </authorList>
    </citation>
    <scope>NUCLEOTIDE SEQUENCE</scope>
    <source>
        <strain evidence="6">5307AH</strain>
    </source>
</reference>
<comment type="cofactor">
    <cofactor evidence="1">
        <name>Zn(2+)</name>
        <dbReference type="ChEBI" id="CHEBI:29105"/>
    </cofactor>
</comment>
<dbReference type="Gene3D" id="3.90.180.10">
    <property type="entry name" value="Medium-chain alcohol dehydrogenases, catalytic domain"/>
    <property type="match status" value="1"/>
</dbReference>
<evidence type="ECO:0000256" key="1">
    <source>
        <dbReference type="ARBA" id="ARBA00001947"/>
    </source>
</evidence>
<evidence type="ECO:0000256" key="3">
    <source>
        <dbReference type="ARBA" id="ARBA00022833"/>
    </source>
</evidence>
<name>A0AAD9CUR0_PAPLA</name>
<protein>
    <submittedName>
        <fullName evidence="6">Alcohol dehydrogenase GroES domain-containing protein</fullName>
    </submittedName>
</protein>
<sequence length="166" mass="17431">MSNIGQTVLNPKWQAGTSMKALVWHGKRDVRVETHGIPDLTDPGDELVRVTCATVCGSDLHLYNGCAFELKSGDILGHECAGVVEKVGPEVSGVKVGDRVVVTAVIACGQCKWCEQGLTSACSETNTSSAMEKLYGTTFSGIFGYGHITGGYPGGQAGRVSECFDG</sequence>
<evidence type="ECO:0000259" key="5">
    <source>
        <dbReference type="Pfam" id="PF08240"/>
    </source>
</evidence>
<proteinExistence type="predicted"/>
<dbReference type="PANTHER" id="PTHR42813:SF1">
    <property type="entry name" value="DEHYDROGENASE, PUTATIVE (AFU_ORTHOLOGUE AFUA_5G03930)-RELATED"/>
    <property type="match status" value="1"/>
</dbReference>
<keyword evidence="7" id="KW-1185">Reference proteome</keyword>
<keyword evidence="4" id="KW-0560">Oxidoreductase</keyword>
<gene>
    <name evidence="6" type="ORF">DB88DRAFT_543318</name>
</gene>
<dbReference type="SUPFAM" id="SSF50129">
    <property type="entry name" value="GroES-like"/>
    <property type="match status" value="1"/>
</dbReference>
<feature type="domain" description="Alcohol dehydrogenase-like N-terminal" evidence="5">
    <location>
        <begin position="43"/>
        <end position="141"/>
    </location>
</feature>
<dbReference type="EMBL" id="JAODAN010000013">
    <property type="protein sequence ID" value="KAK1920748.1"/>
    <property type="molecule type" value="Genomic_DNA"/>
</dbReference>
<keyword evidence="3" id="KW-0862">Zinc</keyword>
<dbReference type="PROSITE" id="PS00059">
    <property type="entry name" value="ADH_ZINC"/>
    <property type="match status" value="1"/>
</dbReference>
<dbReference type="AlphaFoldDB" id="A0AAD9CUR0"/>
<evidence type="ECO:0000256" key="2">
    <source>
        <dbReference type="ARBA" id="ARBA00022723"/>
    </source>
</evidence>
<keyword evidence="2" id="KW-0479">Metal-binding</keyword>
<evidence type="ECO:0000256" key="4">
    <source>
        <dbReference type="ARBA" id="ARBA00023002"/>
    </source>
</evidence>